<reference evidence="1 2" key="1">
    <citation type="journal article" date="2014" name="World J. Microbiol. Biotechnol.">
        <title>Biodiversity and physiological characteristics of Antarctic and Arctic lichens-associated bacteria.</title>
        <authorList>
            <person name="Lee Y.M."/>
            <person name="Kim E.H."/>
            <person name="Lee H.K."/>
            <person name="Hong S.G."/>
        </authorList>
    </citation>
    <scope>NUCLEOTIDE SEQUENCE [LARGE SCALE GENOMIC DNA]</scope>
    <source>
        <strain evidence="1 2">PAMC 26569</strain>
    </source>
</reference>
<dbReference type="AlphaFoldDB" id="A0A6M8HM22"/>
<evidence type="ECO:0000313" key="2">
    <source>
        <dbReference type="Proteomes" id="UP000500767"/>
    </source>
</evidence>
<proteinExistence type="predicted"/>
<dbReference type="Proteomes" id="UP000500767">
    <property type="component" value="Chromosome"/>
</dbReference>
<dbReference type="EMBL" id="CP053708">
    <property type="protein sequence ID" value="QKE89376.1"/>
    <property type="molecule type" value="Genomic_DNA"/>
</dbReference>
<accession>A0A6M8HM22</accession>
<dbReference type="RefSeq" id="WP_171837502.1">
    <property type="nucleotide sequence ID" value="NZ_CP053708.1"/>
</dbReference>
<protein>
    <submittedName>
        <fullName evidence="1">Uncharacterized protein</fullName>
    </submittedName>
</protein>
<keyword evidence="2" id="KW-1185">Reference proteome</keyword>
<dbReference type="KEGG" id="lck:HN018_04395"/>
<gene>
    <name evidence="1" type="ORF">HN018_04395</name>
</gene>
<name>A0A6M8HM22_9PROT</name>
<evidence type="ECO:0000313" key="1">
    <source>
        <dbReference type="EMBL" id="QKE89376.1"/>
    </source>
</evidence>
<organism evidence="1 2">
    <name type="scientific">Lichenicola cladoniae</name>
    <dbReference type="NCBI Taxonomy" id="1484109"/>
    <lineage>
        <taxon>Bacteria</taxon>
        <taxon>Pseudomonadati</taxon>
        <taxon>Pseudomonadota</taxon>
        <taxon>Alphaproteobacteria</taxon>
        <taxon>Acetobacterales</taxon>
        <taxon>Acetobacteraceae</taxon>
        <taxon>Lichenicola</taxon>
    </lineage>
</organism>
<sequence length="72" mass="7567">MPDSKTCPQRAPADMIGMAFEPPRSGDMVTVHEAIVSGRKLAIAKLGTERVAQAMLHVGKTCEPTAFSAAAI</sequence>